<protein>
    <submittedName>
        <fullName evidence="1">Uncharacterized protein</fullName>
    </submittedName>
</protein>
<dbReference type="AlphaFoldDB" id="A0A6I0SE00"/>
<evidence type="ECO:0000313" key="1">
    <source>
        <dbReference type="EMBL" id="KAB4471152.1"/>
    </source>
</evidence>
<organism evidence="1 2">
    <name type="scientific">Bacteroides thetaiotaomicron</name>
    <dbReference type="NCBI Taxonomy" id="818"/>
    <lineage>
        <taxon>Bacteria</taxon>
        <taxon>Pseudomonadati</taxon>
        <taxon>Bacteroidota</taxon>
        <taxon>Bacteroidia</taxon>
        <taxon>Bacteroidales</taxon>
        <taxon>Bacteroidaceae</taxon>
        <taxon>Bacteroides</taxon>
    </lineage>
</organism>
<accession>A0A6I0SE00</accession>
<evidence type="ECO:0000313" key="2">
    <source>
        <dbReference type="Proteomes" id="UP000488521"/>
    </source>
</evidence>
<dbReference type="EMBL" id="WCRS01000015">
    <property type="protein sequence ID" value="KAB4471152.1"/>
    <property type="molecule type" value="Genomic_DNA"/>
</dbReference>
<name>A0A6I0SE00_BACT4</name>
<comment type="caution">
    <text evidence="1">The sequence shown here is derived from an EMBL/GenBank/DDBJ whole genome shotgun (WGS) entry which is preliminary data.</text>
</comment>
<reference evidence="1 2" key="1">
    <citation type="journal article" date="2019" name="Nat. Med.">
        <title>A library of human gut bacterial isolates paired with longitudinal multiomics data enables mechanistic microbiome research.</title>
        <authorList>
            <person name="Poyet M."/>
            <person name="Groussin M."/>
            <person name="Gibbons S.M."/>
            <person name="Avila-Pacheco J."/>
            <person name="Jiang X."/>
            <person name="Kearney S.M."/>
            <person name="Perrotta A.R."/>
            <person name="Berdy B."/>
            <person name="Zhao S."/>
            <person name="Lieberman T.D."/>
            <person name="Swanson P.K."/>
            <person name="Smith M."/>
            <person name="Roesemann S."/>
            <person name="Alexander J.E."/>
            <person name="Rich S.A."/>
            <person name="Livny J."/>
            <person name="Vlamakis H."/>
            <person name="Clish C."/>
            <person name="Bullock K."/>
            <person name="Deik A."/>
            <person name="Scott J."/>
            <person name="Pierce K.A."/>
            <person name="Xavier R.J."/>
            <person name="Alm E.J."/>
        </authorList>
    </citation>
    <scope>NUCLEOTIDE SEQUENCE [LARGE SCALE GENOMIC DNA]</scope>
    <source>
        <strain evidence="1 2">BIOML-A156</strain>
    </source>
</reference>
<gene>
    <name evidence="1" type="ORF">GAN59_18400</name>
</gene>
<dbReference type="Proteomes" id="UP000488521">
    <property type="component" value="Unassembled WGS sequence"/>
</dbReference>
<proteinExistence type="predicted"/>
<sequence length="68" mass="8013">MDIELSVSSEMPVYYFGGEYTKNSWIVETEASFYPNRGFVLPKQRLRFTQTEPLIRVNRVSKSVLFFL</sequence>